<dbReference type="RefSeq" id="XP_018299091.1">
    <property type="nucleotide sequence ID" value="XM_018440901.1"/>
</dbReference>
<organism evidence="2 3">
    <name type="scientific">Phycomyces blakesleeanus (strain ATCC 8743b / DSM 1359 / FGSC 10004 / NBRC 33097 / NRRL 1555)</name>
    <dbReference type="NCBI Taxonomy" id="763407"/>
    <lineage>
        <taxon>Eukaryota</taxon>
        <taxon>Fungi</taxon>
        <taxon>Fungi incertae sedis</taxon>
        <taxon>Mucoromycota</taxon>
        <taxon>Mucoromycotina</taxon>
        <taxon>Mucoromycetes</taxon>
        <taxon>Mucorales</taxon>
        <taxon>Phycomycetaceae</taxon>
        <taxon>Phycomyces</taxon>
    </lineage>
</organism>
<keyword evidence="1" id="KW-0472">Membrane</keyword>
<keyword evidence="3" id="KW-1185">Reference proteome</keyword>
<name>A0A163BEE1_PHYB8</name>
<sequence length="137" mass="15122">MMMMIMGDIPSTLPEQKSTIRSLASNSKSNIYQLHYAITSQFIPSYLGFAVTSIQSAVLFNSVSTELSMPSVPTSIIVLKSFYSCSNKSLVKLVRIDLFGFSSQIFSLVAMLAYQCLLMIQSAVIKIFVWIKSSVGI</sequence>
<dbReference type="EMBL" id="KV440971">
    <property type="protein sequence ID" value="OAD81051.1"/>
    <property type="molecule type" value="Genomic_DNA"/>
</dbReference>
<feature type="transmembrane region" description="Helical" evidence="1">
    <location>
        <begin position="105"/>
        <end position="131"/>
    </location>
</feature>
<accession>A0A163BEE1</accession>
<keyword evidence="1" id="KW-0812">Transmembrane</keyword>
<reference evidence="3" key="1">
    <citation type="submission" date="2015-06" db="EMBL/GenBank/DDBJ databases">
        <title>Expansion of signal transduction pathways in fungi by whole-genome duplication.</title>
        <authorList>
            <consortium name="DOE Joint Genome Institute"/>
            <person name="Corrochano L.M."/>
            <person name="Kuo A."/>
            <person name="Marcet-Houben M."/>
            <person name="Polaino S."/>
            <person name="Salamov A."/>
            <person name="Villalobos J.M."/>
            <person name="Alvarez M.I."/>
            <person name="Avalos J."/>
            <person name="Benito E.P."/>
            <person name="Benoit I."/>
            <person name="Burger G."/>
            <person name="Camino L.P."/>
            <person name="Canovas D."/>
            <person name="Cerda-Olmedo E."/>
            <person name="Cheng J.-F."/>
            <person name="Dominguez A."/>
            <person name="Elias M."/>
            <person name="Eslava A.P."/>
            <person name="Glaser F."/>
            <person name="Grimwood J."/>
            <person name="Gutierrez G."/>
            <person name="Heitman J."/>
            <person name="Henrissat B."/>
            <person name="Iturriaga E.A."/>
            <person name="Lang B.F."/>
            <person name="Lavin J.L."/>
            <person name="Lee S."/>
            <person name="Li W."/>
            <person name="Lindquist E."/>
            <person name="Lopez-Garcia S."/>
            <person name="Luque E.M."/>
            <person name="Marcos A.T."/>
            <person name="Martin J."/>
            <person name="McCluskey K."/>
            <person name="Medina H.R."/>
            <person name="Miralles-Duran A."/>
            <person name="Miyazaki A."/>
            <person name="Munoz-Torres E."/>
            <person name="Oguiza J.A."/>
            <person name="Ohm R."/>
            <person name="Olmedo M."/>
            <person name="Orejas M."/>
            <person name="Ortiz-Castellanos L."/>
            <person name="Pisabarro A.G."/>
            <person name="Rodriguez-Romero J."/>
            <person name="Ruiz-Herrera J."/>
            <person name="Ruiz-Vazquez R."/>
            <person name="Sanz C."/>
            <person name="Schackwitz W."/>
            <person name="Schmutz J."/>
            <person name="Shahriari M."/>
            <person name="Shelest E."/>
            <person name="Silva-Franco F."/>
            <person name="Soanes D."/>
            <person name="Syed K."/>
            <person name="Tagua V.G."/>
            <person name="Talbot N.J."/>
            <person name="Thon M."/>
            <person name="De vries R.P."/>
            <person name="Wiebenga A."/>
            <person name="Yadav J.S."/>
            <person name="Braun E.L."/>
            <person name="Baker S."/>
            <person name="Garre V."/>
            <person name="Horwitz B."/>
            <person name="Torres-Martinez S."/>
            <person name="Idnurm A."/>
            <person name="Herrera-Estrella A."/>
            <person name="Gabaldon T."/>
            <person name="Grigoriev I.V."/>
        </authorList>
    </citation>
    <scope>NUCLEOTIDE SEQUENCE [LARGE SCALE GENOMIC DNA]</scope>
    <source>
        <strain evidence="3">NRRL 1555(-)</strain>
    </source>
</reference>
<evidence type="ECO:0000256" key="1">
    <source>
        <dbReference type="SAM" id="Phobius"/>
    </source>
</evidence>
<dbReference type="AlphaFoldDB" id="A0A163BEE1"/>
<protein>
    <submittedName>
        <fullName evidence="2">Uncharacterized protein</fullName>
    </submittedName>
</protein>
<evidence type="ECO:0000313" key="2">
    <source>
        <dbReference type="EMBL" id="OAD81051.1"/>
    </source>
</evidence>
<keyword evidence="1" id="KW-1133">Transmembrane helix</keyword>
<dbReference type="Proteomes" id="UP000077315">
    <property type="component" value="Unassembled WGS sequence"/>
</dbReference>
<dbReference type="InParanoid" id="A0A163BEE1"/>
<gene>
    <name evidence="2" type="ORF">PHYBLDRAFT_62100</name>
</gene>
<dbReference type="GeneID" id="29001807"/>
<dbReference type="VEuPathDB" id="FungiDB:PHYBLDRAFT_62100"/>
<proteinExistence type="predicted"/>
<evidence type="ECO:0000313" key="3">
    <source>
        <dbReference type="Proteomes" id="UP000077315"/>
    </source>
</evidence>